<proteinExistence type="predicted"/>
<comment type="caution">
    <text evidence="2">The sequence shown here is derived from an EMBL/GenBank/DDBJ whole genome shotgun (WGS) entry which is preliminary data.</text>
</comment>
<feature type="region of interest" description="Disordered" evidence="1">
    <location>
        <begin position="1"/>
        <end position="91"/>
    </location>
</feature>
<keyword evidence="3" id="KW-1185">Reference proteome</keyword>
<accession>A0A9W8SIJ9</accession>
<protein>
    <submittedName>
        <fullName evidence="2">Uncharacterized protein</fullName>
    </submittedName>
</protein>
<organism evidence="2 3">
    <name type="scientific">Fusarium torreyae</name>
    <dbReference type="NCBI Taxonomy" id="1237075"/>
    <lineage>
        <taxon>Eukaryota</taxon>
        <taxon>Fungi</taxon>
        <taxon>Dikarya</taxon>
        <taxon>Ascomycota</taxon>
        <taxon>Pezizomycotina</taxon>
        <taxon>Sordariomycetes</taxon>
        <taxon>Hypocreomycetidae</taxon>
        <taxon>Hypocreales</taxon>
        <taxon>Nectriaceae</taxon>
        <taxon>Fusarium</taxon>
    </lineage>
</organism>
<feature type="compositionally biased region" description="Polar residues" evidence="1">
    <location>
        <begin position="1"/>
        <end position="10"/>
    </location>
</feature>
<dbReference type="AlphaFoldDB" id="A0A9W8SIJ9"/>
<evidence type="ECO:0000313" key="2">
    <source>
        <dbReference type="EMBL" id="KAJ4271801.1"/>
    </source>
</evidence>
<feature type="compositionally biased region" description="Basic and acidic residues" evidence="1">
    <location>
        <begin position="202"/>
        <end position="221"/>
    </location>
</feature>
<feature type="compositionally biased region" description="Polar residues" evidence="1">
    <location>
        <begin position="76"/>
        <end position="91"/>
    </location>
</feature>
<dbReference type="EMBL" id="JAOQAZ010000001">
    <property type="protein sequence ID" value="KAJ4271801.1"/>
    <property type="molecule type" value="Genomic_DNA"/>
</dbReference>
<reference evidence="2" key="1">
    <citation type="submission" date="2022-09" db="EMBL/GenBank/DDBJ databases">
        <title>Fusarium specimens isolated from Avocado Roots.</title>
        <authorList>
            <person name="Stajich J."/>
            <person name="Roper C."/>
            <person name="Heimlech-Rivalta G."/>
        </authorList>
    </citation>
    <scope>NUCLEOTIDE SEQUENCE</scope>
    <source>
        <strain evidence="2">CF00136</strain>
    </source>
</reference>
<name>A0A9W8SIJ9_9HYPO</name>
<feature type="compositionally biased region" description="Acidic residues" evidence="1">
    <location>
        <begin position="16"/>
        <end position="37"/>
    </location>
</feature>
<dbReference type="Proteomes" id="UP001152049">
    <property type="component" value="Unassembled WGS sequence"/>
</dbReference>
<evidence type="ECO:0000256" key="1">
    <source>
        <dbReference type="SAM" id="MobiDB-lite"/>
    </source>
</evidence>
<feature type="compositionally biased region" description="Polar residues" evidence="1">
    <location>
        <begin position="166"/>
        <end position="196"/>
    </location>
</feature>
<dbReference type="OrthoDB" id="2537141at2759"/>
<feature type="compositionally biased region" description="Polar residues" evidence="1">
    <location>
        <begin position="259"/>
        <end position="268"/>
    </location>
</feature>
<evidence type="ECO:0000313" key="3">
    <source>
        <dbReference type="Proteomes" id="UP001152049"/>
    </source>
</evidence>
<feature type="compositionally biased region" description="Low complexity" evidence="1">
    <location>
        <begin position="44"/>
        <end position="55"/>
    </location>
</feature>
<sequence>MSFMETQSEVSKNDEEPLSDTDDECDHDKDETLDDSEQSLKQHVVISKTVTSTTKAARDGEEEVQETHGEGLNPIMQRSPSQGPESQGNCEASNKITRVHDFGVTSVIFKQLMETGVFNGTGVLEKIAQQENQSNATGLEDLKILAKEWIRKHPAYEDKGVRVGTARNSPTRPDTQPPSNVTNHRLNITNELTKGTATPHYGYHERKSPLRTYDPKQRDVDPQPEPTHLPAVPRQSTENDTNELSVNQNPTEAEEKQVSGINGQRQSVSQISEGGHHYIRCLDQEDRLRPAHQNHQGDPTCVQPFLYQNTPLHLETQPIGQLLYHRWELHDGNMSPAELFHHQYPYQHVPMVLPMVYPEMYYTQHGKQDDNIPLAESYDNHNDETMHEFIERMEGEAISRWDEPHQFLDDQYIGSTADLLEDEFSILPNEPNLLEDSDSELYRVTDPIWDVLWPGHQSEPTIHDLQPLLGYRRSSDNQGYHSAGCIIGEPSWSEVEMPGFWRPNRF</sequence>
<feature type="compositionally biased region" description="Polar residues" evidence="1">
    <location>
        <begin position="234"/>
        <end position="251"/>
    </location>
</feature>
<feature type="region of interest" description="Disordered" evidence="1">
    <location>
        <begin position="160"/>
        <end position="268"/>
    </location>
</feature>
<gene>
    <name evidence="2" type="ORF">NW762_000507</name>
</gene>